<dbReference type="PANTHER" id="PTHR46193:SF18">
    <property type="entry name" value="HEXITOL PHOSPHATASE B"/>
    <property type="match status" value="1"/>
</dbReference>
<evidence type="ECO:0000313" key="6">
    <source>
        <dbReference type="EMBL" id="GAA2176558.1"/>
    </source>
</evidence>
<keyword evidence="3" id="KW-0479">Metal-binding</keyword>
<dbReference type="GO" id="GO:0016787">
    <property type="term" value="F:hydrolase activity"/>
    <property type="evidence" value="ECO:0007669"/>
    <property type="project" value="UniProtKB-KW"/>
</dbReference>
<dbReference type="Pfam" id="PF00702">
    <property type="entry name" value="Hydrolase"/>
    <property type="match status" value="1"/>
</dbReference>
<dbReference type="InterPro" id="IPR006439">
    <property type="entry name" value="HAD-SF_hydro_IA"/>
</dbReference>
<dbReference type="PANTHER" id="PTHR46193">
    <property type="entry name" value="6-PHOSPHOGLUCONATE PHOSPHATASE"/>
    <property type="match status" value="1"/>
</dbReference>
<organism evidence="6 7">
    <name type="scientific">Agrococcus versicolor</name>
    <dbReference type="NCBI Taxonomy" id="501482"/>
    <lineage>
        <taxon>Bacteria</taxon>
        <taxon>Bacillati</taxon>
        <taxon>Actinomycetota</taxon>
        <taxon>Actinomycetes</taxon>
        <taxon>Micrococcales</taxon>
        <taxon>Microbacteriaceae</taxon>
        <taxon>Agrococcus</taxon>
    </lineage>
</organism>
<keyword evidence="4" id="KW-0460">Magnesium</keyword>
<comment type="cofactor">
    <cofactor evidence="1">
        <name>Mg(2+)</name>
        <dbReference type="ChEBI" id="CHEBI:18420"/>
    </cofactor>
</comment>
<dbReference type="InterPro" id="IPR036412">
    <property type="entry name" value="HAD-like_sf"/>
</dbReference>
<evidence type="ECO:0000313" key="7">
    <source>
        <dbReference type="Proteomes" id="UP001501599"/>
    </source>
</evidence>
<sequence>MIHGSRDASALASARGILFDLDGVLTPTAEVHMRAWARLFAPVLAAHGAEPYTDADYFAYVDGKPRYDGVRSMLAARGIVLPEGETTDGPDVDTVHGLGNRKDVAFTAEVDEHGVRPYDGSVAFLAAVEAAGLAVAVVTSSRNGQRVLTAAGLRDRFEVVVDGIHSAAHGLAGKPSPATYVEGAHLLGLEPQQCVVVEDAHSGVAAGRAGGFLLTVGVDRGAGAESLLESGADLVVDDLAELIPSLPTGGAA</sequence>
<reference evidence="7" key="1">
    <citation type="journal article" date="2019" name="Int. J. Syst. Evol. Microbiol.">
        <title>The Global Catalogue of Microorganisms (GCM) 10K type strain sequencing project: providing services to taxonomists for standard genome sequencing and annotation.</title>
        <authorList>
            <consortium name="The Broad Institute Genomics Platform"/>
            <consortium name="The Broad Institute Genome Sequencing Center for Infectious Disease"/>
            <person name="Wu L."/>
            <person name="Ma J."/>
        </authorList>
    </citation>
    <scope>NUCLEOTIDE SEQUENCE [LARGE SCALE GENOMIC DNA]</scope>
    <source>
        <strain evidence="7">JCM 16026</strain>
    </source>
</reference>
<evidence type="ECO:0000256" key="5">
    <source>
        <dbReference type="ARBA" id="ARBA00023277"/>
    </source>
</evidence>
<evidence type="ECO:0000256" key="3">
    <source>
        <dbReference type="ARBA" id="ARBA00022723"/>
    </source>
</evidence>
<dbReference type="SFLD" id="SFLDS00003">
    <property type="entry name" value="Haloacid_Dehalogenase"/>
    <property type="match status" value="1"/>
</dbReference>
<evidence type="ECO:0000256" key="2">
    <source>
        <dbReference type="ARBA" id="ARBA00006171"/>
    </source>
</evidence>
<keyword evidence="7" id="KW-1185">Reference proteome</keyword>
<name>A0ABP5MPK5_9MICO</name>
<dbReference type="RefSeq" id="WP_344344990.1">
    <property type="nucleotide sequence ID" value="NZ_BAAAQT010000008.1"/>
</dbReference>
<keyword evidence="6" id="KW-0378">Hydrolase</keyword>
<gene>
    <name evidence="6" type="ORF">GCM10009846_30830</name>
</gene>
<dbReference type="InterPro" id="IPR051600">
    <property type="entry name" value="Beta-PGM-like"/>
</dbReference>
<dbReference type="InterPro" id="IPR023198">
    <property type="entry name" value="PGP-like_dom2"/>
</dbReference>
<dbReference type="Gene3D" id="1.10.150.240">
    <property type="entry name" value="Putative phosphatase, domain 2"/>
    <property type="match status" value="1"/>
</dbReference>
<comment type="similarity">
    <text evidence="2">Belongs to the HAD-like hydrolase superfamily. CbbY/CbbZ/Gph/YieH family.</text>
</comment>
<protein>
    <submittedName>
        <fullName evidence="6">Beta-phosphoglucomutase family hydrolase</fullName>
    </submittedName>
</protein>
<proteinExistence type="inferred from homology"/>
<dbReference type="SUPFAM" id="SSF56784">
    <property type="entry name" value="HAD-like"/>
    <property type="match status" value="1"/>
</dbReference>
<accession>A0ABP5MPK5</accession>
<dbReference type="NCBIfam" id="TIGR01509">
    <property type="entry name" value="HAD-SF-IA-v3"/>
    <property type="match status" value="1"/>
</dbReference>
<keyword evidence="5" id="KW-0119">Carbohydrate metabolism</keyword>
<evidence type="ECO:0000256" key="1">
    <source>
        <dbReference type="ARBA" id="ARBA00001946"/>
    </source>
</evidence>
<dbReference type="SFLD" id="SFLDG01129">
    <property type="entry name" value="C1.5:_HAD__Beta-PGM__Phosphata"/>
    <property type="match status" value="1"/>
</dbReference>
<comment type="caution">
    <text evidence="6">The sequence shown here is derived from an EMBL/GenBank/DDBJ whole genome shotgun (WGS) entry which is preliminary data.</text>
</comment>
<dbReference type="EMBL" id="BAAAQT010000008">
    <property type="protein sequence ID" value="GAA2176558.1"/>
    <property type="molecule type" value="Genomic_DNA"/>
</dbReference>
<dbReference type="Proteomes" id="UP001501599">
    <property type="component" value="Unassembled WGS sequence"/>
</dbReference>
<dbReference type="Gene3D" id="3.40.50.1000">
    <property type="entry name" value="HAD superfamily/HAD-like"/>
    <property type="match status" value="1"/>
</dbReference>
<evidence type="ECO:0000256" key="4">
    <source>
        <dbReference type="ARBA" id="ARBA00022842"/>
    </source>
</evidence>
<dbReference type="InterPro" id="IPR023214">
    <property type="entry name" value="HAD_sf"/>
</dbReference>